<feature type="binding site" evidence="1">
    <location>
        <position position="137"/>
    </location>
    <ligand>
        <name>Mg(2+)</name>
        <dbReference type="ChEBI" id="CHEBI:18420"/>
    </ligand>
</feature>
<feature type="binding site" evidence="1">
    <location>
        <begin position="114"/>
        <end position="117"/>
    </location>
    <ligand>
        <name>substrate</name>
    </ligand>
</feature>
<dbReference type="GO" id="GO:0046872">
    <property type="term" value="F:metal ion binding"/>
    <property type="evidence" value="ECO:0007669"/>
    <property type="project" value="UniProtKB-KW"/>
</dbReference>
<reference evidence="3 4" key="1">
    <citation type="submission" date="2019-03" db="EMBL/GenBank/DDBJ databases">
        <title>Genomic Encyclopedia of Type Strains, Phase IV (KMG-IV): sequencing the most valuable type-strain genomes for metagenomic binning, comparative biology and taxonomic classification.</title>
        <authorList>
            <person name="Goeker M."/>
        </authorList>
    </citation>
    <scope>NUCLEOTIDE SEQUENCE [LARGE SCALE GENOMIC DNA]</scope>
    <source>
        <strain evidence="3 4">DSM 100048</strain>
    </source>
</reference>
<dbReference type="PANTHER" id="PTHR33254:SF16">
    <property type="entry name" value="BLR3842 PROTEIN"/>
    <property type="match status" value="1"/>
</dbReference>
<dbReference type="PANTHER" id="PTHR33254">
    <property type="entry name" value="4-HYDROXY-4-METHYL-2-OXOGLUTARATE ALDOLASE 3-RELATED"/>
    <property type="match status" value="1"/>
</dbReference>
<dbReference type="SUPFAM" id="SSF89562">
    <property type="entry name" value="RraA-like"/>
    <property type="match status" value="1"/>
</dbReference>
<dbReference type="AlphaFoldDB" id="A0A4R3UV90"/>
<feature type="region of interest" description="Disordered" evidence="2">
    <location>
        <begin position="226"/>
        <end position="254"/>
    </location>
</feature>
<evidence type="ECO:0000256" key="2">
    <source>
        <dbReference type="SAM" id="MobiDB-lite"/>
    </source>
</evidence>
<feature type="compositionally biased region" description="Polar residues" evidence="2">
    <location>
        <begin position="244"/>
        <end position="254"/>
    </location>
</feature>
<dbReference type="InterPro" id="IPR036704">
    <property type="entry name" value="RraA/RraA-like_sf"/>
</dbReference>
<evidence type="ECO:0000256" key="1">
    <source>
        <dbReference type="PIRSR" id="PIRSR605493-1"/>
    </source>
</evidence>
<sequence length="254" mass="27454">MDAHTPSNQIKLPDGLLQRMSRMSTGSLSIQLFKRGIRNCFLASLKPLNPAAARFAGTAFTMRLIPAREDIDNYENLVPYPSERNLQWKAVDAIGKDEVLVVDSRNDCNAASGGGILLTHMMTKGVAGIVTDGALRDGVEIAAMPFPAYARGINATTRLAGHHVADLQSPIACAGVPVYPGDVLVGDGDGVVVVPRYLAQEVADAAEQQDAMEQWLQQRIADGAPLYGTYPPNEETRAQYEAWRQSQKQDTSSS</sequence>
<dbReference type="CDD" id="cd16841">
    <property type="entry name" value="RraA_family"/>
    <property type="match status" value="1"/>
</dbReference>
<gene>
    <name evidence="3" type="ORF">EV686_107123</name>
</gene>
<evidence type="ECO:0000313" key="3">
    <source>
        <dbReference type="EMBL" id="TCU96065.1"/>
    </source>
</evidence>
<organism evidence="3 4">
    <name type="scientific">Paracandidimonas soli</name>
    <dbReference type="NCBI Taxonomy" id="1917182"/>
    <lineage>
        <taxon>Bacteria</taxon>
        <taxon>Pseudomonadati</taxon>
        <taxon>Pseudomonadota</taxon>
        <taxon>Betaproteobacteria</taxon>
        <taxon>Burkholderiales</taxon>
        <taxon>Alcaligenaceae</taxon>
        <taxon>Paracandidimonas</taxon>
    </lineage>
</organism>
<keyword evidence="4" id="KW-1185">Reference proteome</keyword>
<dbReference type="RefSeq" id="WP_132477546.1">
    <property type="nucleotide sequence ID" value="NZ_JBHRVM010000001.1"/>
</dbReference>
<protein>
    <submittedName>
        <fullName evidence="3">Regulator of RNase E activity RraA</fullName>
    </submittedName>
</protein>
<dbReference type="EMBL" id="SMBX01000007">
    <property type="protein sequence ID" value="TCU96065.1"/>
    <property type="molecule type" value="Genomic_DNA"/>
</dbReference>
<dbReference type="InterPro" id="IPR005493">
    <property type="entry name" value="RraA/RraA-like"/>
</dbReference>
<comment type="caution">
    <text evidence="3">The sequence shown here is derived from an EMBL/GenBank/DDBJ whole genome shotgun (WGS) entry which is preliminary data.</text>
</comment>
<dbReference type="Pfam" id="PF03737">
    <property type="entry name" value="RraA-like"/>
    <property type="match status" value="1"/>
</dbReference>
<feature type="binding site" evidence="1">
    <location>
        <position position="136"/>
    </location>
    <ligand>
        <name>substrate</name>
    </ligand>
</feature>
<dbReference type="OrthoDB" id="9805307at2"/>
<accession>A0A4R3UV90</accession>
<comment type="cofactor">
    <cofactor evidence="1">
        <name>Mg(2+)</name>
        <dbReference type="ChEBI" id="CHEBI:18420"/>
    </cofactor>
</comment>
<dbReference type="Proteomes" id="UP000294692">
    <property type="component" value="Unassembled WGS sequence"/>
</dbReference>
<keyword evidence="1" id="KW-0460">Magnesium</keyword>
<keyword evidence="1" id="KW-0479">Metal-binding</keyword>
<dbReference type="Gene3D" id="3.50.30.40">
    <property type="entry name" value="Ribonuclease E inhibitor RraA/RraA-like"/>
    <property type="match status" value="1"/>
</dbReference>
<dbReference type="NCBIfam" id="NF006093">
    <property type="entry name" value="PRK08245.1"/>
    <property type="match status" value="1"/>
</dbReference>
<evidence type="ECO:0000313" key="4">
    <source>
        <dbReference type="Proteomes" id="UP000294692"/>
    </source>
</evidence>
<name>A0A4R3UV90_9BURK</name>
<proteinExistence type="predicted"/>